<feature type="domain" description="CRESS-DNA virus Rep endonuclease" evidence="13">
    <location>
        <begin position="4"/>
        <end position="116"/>
    </location>
</feature>
<dbReference type="EMBL" id="MT309864">
    <property type="protein sequence ID" value="QJB18644.1"/>
    <property type="molecule type" value="Genomic_DNA"/>
</dbReference>
<dbReference type="GO" id="GO:0016888">
    <property type="term" value="F:DNA endonuclease activity, producing 5'-phosphomonoesters"/>
    <property type="evidence" value="ECO:0007669"/>
    <property type="project" value="InterPro"/>
</dbReference>
<reference evidence="14" key="1">
    <citation type="submission" date="2020-04" db="EMBL/GenBank/DDBJ databases">
        <title>Genomes of microviruses in a sewage oxidation pond.</title>
        <authorList>
            <person name="Schreck J."/>
            <person name="Kraberger S."/>
            <person name="Scotch M."/>
            <person name="Halden R.U."/>
            <person name="Varsani A."/>
        </authorList>
    </citation>
    <scope>NUCLEOTIDE SEQUENCE</scope>
    <source>
        <strain evidence="14">6434_381</strain>
    </source>
</reference>
<dbReference type="GO" id="GO:0006260">
    <property type="term" value="P:DNA replication"/>
    <property type="evidence" value="ECO:0007669"/>
    <property type="project" value="UniProtKB-KW"/>
</dbReference>
<evidence type="ECO:0000256" key="8">
    <source>
        <dbReference type="ARBA" id="ARBA00022741"/>
    </source>
</evidence>
<dbReference type="GO" id="GO:0046872">
    <property type="term" value="F:metal ion binding"/>
    <property type="evidence" value="ECO:0007669"/>
    <property type="project" value="UniProtKB-KW"/>
</dbReference>
<keyword evidence="11" id="KW-0190">Covalent protein-DNA linkage</keyword>
<dbReference type="PROSITE" id="PS52020">
    <property type="entry name" value="CRESS_DNA_REP"/>
    <property type="match status" value="1"/>
</dbReference>
<evidence type="ECO:0000256" key="1">
    <source>
        <dbReference type="ARBA" id="ARBA00004147"/>
    </source>
</evidence>
<evidence type="ECO:0000259" key="13">
    <source>
        <dbReference type="PROSITE" id="PS52020"/>
    </source>
</evidence>
<keyword evidence="10" id="KW-0378">Hydrolase</keyword>
<dbReference type="InterPro" id="IPR001301">
    <property type="entry name" value="Gemini_AL1_CLV"/>
</dbReference>
<protein>
    <submittedName>
        <fullName evidence="14">Replication-associated protein</fullName>
    </submittedName>
</protein>
<evidence type="ECO:0000256" key="12">
    <source>
        <dbReference type="ARBA" id="ARBA00023125"/>
    </source>
</evidence>
<keyword evidence="12" id="KW-0238">DNA-binding</keyword>
<evidence type="ECO:0000256" key="2">
    <source>
        <dbReference type="ARBA" id="ARBA00022562"/>
    </source>
</evidence>
<dbReference type="InterPro" id="IPR022692">
    <property type="entry name" value="Gemini_AL1_REP_central"/>
</dbReference>
<keyword evidence="8" id="KW-0547">Nucleotide-binding</keyword>
<keyword evidence="7" id="KW-0479">Metal-binding</keyword>
<proteinExistence type="predicted"/>
<evidence type="ECO:0000256" key="10">
    <source>
        <dbReference type="ARBA" id="ARBA00022801"/>
    </source>
</evidence>
<keyword evidence="4" id="KW-0548">Nucleotidyltransferase</keyword>
<sequence length="319" mass="36163">MPFRFAAKYGLLTFPQCGSLDGFEVSDMLSRLGAECIVGRENHEDGGVHLHAFFMFDRKFESRDVRVFDVGGHHPNVVRGYGTPEKGWDYATKDGDVVAGGLARPSPSGVSEAGDKWAEIILAEDRDEFFDRCKRLAPRALLCSFVSLRTYADWRYRRDPAPYQSPEGLEFTTENHRELDAWVAENLGRSGIPGRRRSLVLFGGTRLGKTLWARSLGNHAYFGGLFSLDESLEDVDYAIFDDMQGGLKFFHAYKFWLGCQEQFWATNKYKGKKLIHWGRPSIYIANSNPLCDEGVDIEWLMGNCLFVEVESSLLMPVER</sequence>
<accession>A0A858NG77</accession>
<keyword evidence="5" id="KW-0235">DNA replication</keyword>
<evidence type="ECO:0000256" key="9">
    <source>
        <dbReference type="ARBA" id="ARBA00022759"/>
    </source>
</evidence>
<name>A0A858NG77_9VIRU</name>
<dbReference type="Pfam" id="PF08283">
    <property type="entry name" value="Gemini_AL1_M"/>
    <property type="match status" value="1"/>
</dbReference>
<keyword evidence="3" id="KW-0808">Transferase</keyword>
<dbReference type="GO" id="GO:0005198">
    <property type="term" value="F:structural molecule activity"/>
    <property type="evidence" value="ECO:0007669"/>
    <property type="project" value="InterPro"/>
</dbReference>
<dbReference type="Pfam" id="PF00799">
    <property type="entry name" value="Gemini_AL1"/>
    <property type="match status" value="1"/>
</dbReference>
<dbReference type="Gene3D" id="3.40.1310.20">
    <property type="match status" value="1"/>
</dbReference>
<dbReference type="GO" id="GO:0000166">
    <property type="term" value="F:nucleotide binding"/>
    <property type="evidence" value="ECO:0007669"/>
    <property type="project" value="UniProtKB-KW"/>
</dbReference>
<keyword evidence="9" id="KW-0255">Endonuclease</keyword>
<dbReference type="GO" id="GO:0016779">
    <property type="term" value="F:nucleotidyltransferase activity"/>
    <property type="evidence" value="ECO:0007669"/>
    <property type="project" value="UniProtKB-KW"/>
</dbReference>
<evidence type="ECO:0000256" key="5">
    <source>
        <dbReference type="ARBA" id="ARBA00022705"/>
    </source>
</evidence>
<dbReference type="GO" id="GO:0042025">
    <property type="term" value="C:host cell nucleus"/>
    <property type="evidence" value="ECO:0007669"/>
    <property type="project" value="UniProtKB-SubCell"/>
</dbReference>
<keyword evidence="2" id="KW-1048">Host nucleus</keyword>
<dbReference type="SUPFAM" id="SSF55464">
    <property type="entry name" value="Origin of replication-binding domain, RBD-like"/>
    <property type="match status" value="1"/>
</dbReference>
<evidence type="ECO:0000256" key="6">
    <source>
        <dbReference type="ARBA" id="ARBA00022722"/>
    </source>
</evidence>
<keyword evidence="6" id="KW-0540">Nuclease</keyword>
<evidence type="ECO:0000256" key="3">
    <source>
        <dbReference type="ARBA" id="ARBA00022679"/>
    </source>
</evidence>
<evidence type="ECO:0000256" key="4">
    <source>
        <dbReference type="ARBA" id="ARBA00022695"/>
    </source>
</evidence>
<organism evidence="14">
    <name type="scientific">Genomoviridae sp</name>
    <dbReference type="NCBI Taxonomy" id="2202565"/>
    <lineage>
        <taxon>Viruses</taxon>
        <taxon>Monodnaviria</taxon>
        <taxon>Shotokuvirae</taxon>
        <taxon>Cressdnaviricota</taxon>
        <taxon>Repensiviricetes</taxon>
        <taxon>Geplafuvirales</taxon>
        <taxon>Genomoviridae</taxon>
    </lineage>
</organism>
<dbReference type="PRINTS" id="PR00228">
    <property type="entry name" value="GEMCOATCLVL1"/>
</dbReference>
<evidence type="ECO:0000256" key="7">
    <source>
        <dbReference type="ARBA" id="ARBA00022723"/>
    </source>
</evidence>
<comment type="subcellular location">
    <subcellularLocation>
        <location evidence="1">Host nucleus</location>
    </subcellularLocation>
</comment>
<dbReference type="GO" id="GO:0003677">
    <property type="term" value="F:DNA binding"/>
    <property type="evidence" value="ECO:0007669"/>
    <property type="project" value="UniProtKB-KW"/>
</dbReference>
<evidence type="ECO:0000256" key="11">
    <source>
        <dbReference type="ARBA" id="ARBA00023124"/>
    </source>
</evidence>
<dbReference type="InterPro" id="IPR049912">
    <property type="entry name" value="CRESS_DNA_REP"/>
</dbReference>
<evidence type="ECO:0000313" key="14">
    <source>
        <dbReference type="EMBL" id="QJB18644.1"/>
    </source>
</evidence>